<reference evidence="5" key="1">
    <citation type="submission" date="2016-02" db="EMBL/GenBank/DDBJ databases">
        <authorList>
            <person name="Mitreva M."/>
            <person name="Pepin K.H."/>
            <person name="Mihindukulasuriya K.A."/>
            <person name="Fulton R."/>
            <person name="Fronick C."/>
            <person name="O'Laughlin M."/>
            <person name="Miner T."/>
            <person name="Herter B."/>
            <person name="Rosa B.A."/>
            <person name="Cordes M."/>
            <person name="Tomlinson C."/>
            <person name="Wollam A."/>
            <person name="Palsikar V.B."/>
            <person name="Mardis E.R."/>
            <person name="Wilson R.K."/>
        </authorList>
    </citation>
    <scope>NUCLEOTIDE SEQUENCE [LARGE SCALE GENOMIC DNA]</scope>
    <source>
        <strain evidence="5">DSM 22607</strain>
    </source>
</reference>
<dbReference type="OrthoDB" id="909787at2"/>
<dbReference type="Pfam" id="PF24672">
    <property type="entry name" value="DUF7654"/>
    <property type="match status" value="1"/>
</dbReference>
<dbReference type="InterPro" id="IPR056071">
    <property type="entry name" value="DUF7654"/>
</dbReference>
<dbReference type="RefSeq" id="WP_066521654.1">
    <property type="nucleotide sequence ID" value="NZ_CABMOF010000006.1"/>
</dbReference>
<keyword evidence="1" id="KW-0812">Transmembrane</keyword>
<dbReference type="AlphaFoldDB" id="A0A136Q219"/>
<feature type="transmembrane region" description="Helical" evidence="1">
    <location>
        <begin position="56"/>
        <end position="73"/>
    </location>
</feature>
<gene>
    <name evidence="4" type="ORF">HMPREF3293_02793</name>
</gene>
<feature type="transmembrane region" description="Helical" evidence="1">
    <location>
        <begin position="278"/>
        <end position="294"/>
    </location>
</feature>
<evidence type="ECO:0000259" key="2">
    <source>
        <dbReference type="Pfam" id="PF24672"/>
    </source>
</evidence>
<feature type="transmembrane region" description="Helical" evidence="1">
    <location>
        <begin position="551"/>
        <end position="571"/>
    </location>
</feature>
<feature type="transmembrane region" description="Helical" evidence="1">
    <location>
        <begin position="85"/>
        <end position="104"/>
    </location>
</feature>
<organism evidence="4 5">
    <name type="scientific">Christensenella minuta</name>
    <dbReference type="NCBI Taxonomy" id="626937"/>
    <lineage>
        <taxon>Bacteria</taxon>
        <taxon>Bacillati</taxon>
        <taxon>Bacillota</taxon>
        <taxon>Clostridia</taxon>
        <taxon>Christensenellales</taxon>
        <taxon>Christensenellaceae</taxon>
        <taxon>Christensenella</taxon>
    </lineage>
</organism>
<protein>
    <submittedName>
        <fullName evidence="4">Uncharacterized protein</fullName>
    </submittedName>
</protein>
<proteinExistence type="predicted"/>
<feature type="transmembrane region" description="Helical" evidence="1">
    <location>
        <begin position="300"/>
        <end position="317"/>
    </location>
</feature>
<evidence type="ECO:0000313" key="4">
    <source>
        <dbReference type="EMBL" id="KXK64713.1"/>
    </source>
</evidence>
<evidence type="ECO:0000256" key="1">
    <source>
        <dbReference type="SAM" id="Phobius"/>
    </source>
</evidence>
<feature type="transmembrane region" description="Helical" evidence="1">
    <location>
        <begin position="227"/>
        <end position="246"/>
    </location>
</feature>
<feature type="transmembrane region" description="Helical" evidence="1">
    <location>
        <begin position="488"/>
        <end position="508"/>
    </location>
</feature>
<name>A0A136Q219_9FIRM</name>
<comment type="caution">
    <text evidence="4">The sequence shown here is derived from an EMBL/GenBank/DDBJ whole genome shotgun (WGS) entry which is preliminary data.</text>
</comment>
<dbReference type="Pfam" id="PF24677">
    <property type="entry name" value="DUF7657"/>
    <property type="match status" value="1"/>
</dbReference>
<feature type="transmembrane region" description="Helical" evidence="1">
    <location>
        <begin position="329"/>
        <end position="348"/>
    </location>
</feature>
<dbReference type="InterPro" id="IPR056074">
    <property type="entry name" value="DUF7657"/>
</dbReference>
<feature type="transmembrane region" description="Helical" evidence="1">
    <location>
        <begin position="458"/>
        <end position="476"/>
    </location>
</feature>
<feature type="transmembrane region" description="Helical" evidence="1">
    <location>
        <begin position="187"/>
        <end position="215"/>
    </location>
</feature>
<keyword evidence="1" id="KW-1133">Transmembrane helix</keyword>
<evidence type="ECO:0000259" key="3">
    <source>
        <dbReference type="Pfam" id="PF24677"/>
    </source>
</evidence>
<feature type="domain" description="DUF7657" evidence="3">
    <location>
        <begin position="84"/>
        <end position="476"/>
    </location>
</feature>
<feature type="transmembrane region" description="Helical" evidence="1">
    <location>
        <begin position="12"/>
        <end position="36"/>
    </location>
</feature>
<dbReference type="PROSITE" id="PS51257">
    <property type="entry name" value="PROKAR_LIPOPROTEIN"/>
    <property type="match status" value="1"/>
</dbReference>
<accession>A0A136Q219</accession>
<feature type="transmembrane region" description="Helical" evidence="1">
    <location>
        <begin position="398"/>
        <end position="416"/>
    </location>
</feature>
<dbReference type="EMBL" id="LSZW01000064">
    <property type="protein sequence ID" value="KXK64713.1"/>
    <property type="molecule type" value="Genomic_DNA"/>
</dbReference>
<feature type="transmembrane region" description="Helical" evidence="1">
    <location>
        <begin position="252"/>
        <end position="269"/>
    </location>
</feature>
<keyword evidence="1" id="KW-0472">Membrane</keyword>
<dbReference type="KEGG" id="cmiu:B1H56_08175"/>
<sequence>MERILKKTYRTAHPLLWMLLGVGICIFAACGLEMFYTRLFPHIVNEKQILLQSPERVLAFFLFCYYIFLHFVIQPKIIYSFIYKYRFALALAAFLICVALQLHGSSMSIWNTYLFKGDDPSRFQEPLFGLTRGIRSDEWNVFTPLAMSQEFNDYGITNSISRAWPTDMLTIYNQPVWDITLIAKPFYWGYLLLGPAYGLSWFWAGRMIALFLVTFEMFMMLTKGKKGYSVMAAFLIAFAPVVQWWFAINFLIEMLVAGQLAVLMIYHFMNTDHLLKKALYAFVFALCGLAYIFALYPAWMIPLLYVFAVLAVWVIVTNFKNGKRRKAEWFYIAGAFLVIAGIAGFWYLRSEEAFALTMNTVYPGSRVYTGGDGADFLFSYTTNLATPYLATANPCEGAMMYGFFPLTEIIAFTYLVKKKFKDLLVALLLALDMFFLIFAVAGFPVALAKITLLSNTTVRIIPIICLIEIFVFLRILSVTDNPLVQKKWLRIVLVSAGVGISVIAVYSAAHSYYTSILPESMPMAYWVGFVAVMSAFMLYFFVQRRKKLKTIFIICVCLLAFLSGMFVNPVMRTTDAIYDKPLAKAVQEIQEKEPGIWIGADMTSNFLIANGAPTITSTNIFPALERWEMFDENGEKQDIYNRYAHIFLYFTEGETELGPGPSGDTFSLYLNPNDLYRLGVNYICASPGHVIPMENFGGSLTVLYEDQNAKIYRVNPME</sequence>
<evidence type="ECO:0000313" key="5">
    <source>
        <dbReference type="Proteomes" id="UP000070366"/>
    </source>
</evidence>
<feature type="transmembrane region" description="Helical" evidence="1">
    <location>
        <begin position="523"/>
        <end position="542"/>
    </location>
</feature>
<feature type="transmembrane region" description="Helical" evidence="1">
    <location>
        <begin position="423"/>
        <end position="446"/>
    </location>
</feature>
<dbReference type="Proteomes" id="UP000070366">
    <property type="component" value="Unassembled WGS sequence"/>
</dbReference>
<keyword evidence="5" id="KW-1185">Reference proteome</keyword>
<feature type="domain" description="DUF7654" evidence="2">
    <location>
        <begin position="576"/>
        <end position="716"/>
    </location>
</feature>